<feature type="region of interest" description="Disordered" evidence="1">
    <location>
        <begin position="1"/>
        <end position="21"/>
    </location>
</feature>
<feature type="non-terminal residue" evidence="2">
    <location>
        <position position="378"/>
    </location>
</feature>
<name>A0A8J4LNK1_9CHLO</name>
<comment type="caution">
    <text evidence="2">The sequence shown here is derived from an EMBL/GenBank/DDBJ whole genome shotgun (WGS) entry which is preliminary data.</text>
</comment>
<evidence type="ECO:0000313" key="3">
    <source>
        <dbReference type="Proteomes" id="UP000722791"/>
    </source>
</evidence>
<protein>
    <submittedName>
        <fullName evidence="2">Uncharacterized protein</fullName>
    </submittedName>
</protein>
<proteinExistence type="predicted"/>
<reference evidence="2" key="1">
    <citation type="journal article" date="2021" name="Proc. Natl. Acad. Sci. U.S.A.">
        <title>Three genomes in the algal genus Volvox reveal the fate of a haploid sex-determining region after a transition to homothallism.</title>
        <authorList>
            <person name="Yamamoto K."/>
            <person name="Hamaji T."/>
            <person name="Kawai-Toyooka H."/>
            <person name="Matsuzaki R."/>
            <person name="Takahashi F."/>
            <person name="Nishimura Y."/>
            <person name="Kawachi M."/>
            <person name="Noguchi H."/>
            <person name="Minakuchi Y."/>
            <person name="Umen J.G."/>
            <person name="Toyoda A."/>
            <person name="Nozaki H."/>
        </authorList>
    </citation>
    <scope>NUCLEOTIDE SEQUENCE</scope>
    <source>
        <strain evidence="2">NIES-3785</strain>
    </source>
</reference>
<feature type="region of interest" description="Disordered" evidence="1">
    <location>
        <begin position="53"/>
        <end position="74"/>
    </location>
</feature>
<gene>
    <name evidence="2" type="ORF">Vretimale_9205</name>
</gene>
<dbReference type="Proteomes" id="UP000722791">
    <property type="component" value="Unassembled WGS sequence"/>
</dbReference>
<dbReference type="AlphaFoldDB" id="A0A8J4LNK1"/>
<evidence type="ECO:0000313" key="2">
    <source>
        <dbReference type="EMBL" id="GIM04703.1"/>
    </source>
</evidence>
<sequence>MQRVRLSTLDPGSPSTGSNSTIVDVEDGFVIRGVHKQELGMSTNDVQLRGHSVIGNSDPVYRPRPRPHHLSKESTDVRLAESRRWQPGPANLPRWKVTVQLARLAAHSKLTGQKGVGAAVANQIVVKKWRAVGNMLKATTDGVTRIRSMVDRDKKTYLQAAQEALRLAAVGVLDVKLTVRSERELQHLSYLQQGDASMYTPEALAQRMAIRSQPRFREAVRAWWQWLPLCTLPTDQRLTEEEKLMPPDMRGMTKPVYCAMAAIIQRVLLPRFGLKPNPSYEPEEDWKFDCRGRRFLLFPQLLNALFELADMWCPTISEDDYVAILTELLEQCKALEGRHGLFSKLLSKYQRRYGTQDEQKLPISGGYVQNFNSATGRA</sequence>
<organism evidence="2 3">
    <name type="scientific">Volvox reticuliferus</name>
    <dbReference type="NCBI Taxonomy" id="1737510"/>
    <lineage>
        <taxon>Eukaryota</taxon>
        <taxon>Viridiplantae</taxon>
        <taxon>Chlorophyta</taxon>
        <taxon>core chlorophytes</taxon>
        <taxon>Chlorophyceae</taxon>
        <taxon>CS clade</taxon>
        <taxon>Chlamydomonadales</taxon>
        <taxon>Volvocaceae</taxon>
        <taxon>Volvox</taxon>
    </lineage>
</organism>
<accession>A0A8J4LNK1</accession>
<evidence type="ECO:0000256" key="1">
    <source>
        <dbReference type="SAM" id="MobiDB-lite"/>
    </source>
</evidence>
<dbReference type="EMBL" id="BNCQ01000016">
    <property type="protein sequence ID" value="GIM04703.1"/>
    <property type="molecule type" value="Genomic_DNA"/>
</dbReference>